<organism evidence="3 4">
    <name type="scientific">Elongatibacter sediminis</name>
    <dbReference type="NCBI Taxonomy" id="3119006"/>
    <lineage>
        <taxon>Bacteria</taxon>
        <taxon>Pseudomonadati</taxon>
        <taxon>Pseudomonadota</taxon>
        <taxon>Gammaproteobacteria</taxon>
        <taxon>Chromatiales</taxon>
        <taxon>Wenzhouxiangellaceae</taxon>
        <taxon>Elongatibacter</taxon>
    </lineage>
</organism>
<comment type="caution">
    <text evidence="3">The sequence shown here is derived from an EMBL/GenBank/DDBJ whole genome shotgun (WGS) entry which is preliminary data.</text>
</comment>
<dbReference type="RefSeq" id="WP_354694040.1">
    <property type="nucleotide sequence ID" value="NZ_JAZHOG010000002.1"/>
</dbReference>
<dbReference type="InterPro" id="IPR050855">
    <property type="entry name" value="NDM-1-like"/>
</dbReference>
<dbReference type="EMBL" id="JAZHOG010000002">
    <property type="protein sequence ID" value="MEJ8566718.1"/>
    <property type="molecule type" value="Genomic_DNA"/>
</dbReference>
<keyword evidence="4" id="KW-1185">Reference proteome</keyword>
<dbReference type="Pfam" id="PF00753">
    <property type="entry name" value="Lactamase_B"/>
    <property type="match status" value="1"/>
</dbReference>
<evidence type="ECO:0000256" key="1">
    <source>
        <dbReference type="SAM" id="SignalP"/>
    </source>
</evidence>
<dbReference type="SMART" id="SM00849">
    <property type="entry name" value="Lactamase_B"/>
    <property type="match status" value="1"/>
</dbReference>
<protein>
    <submittedName>
        <fullName evidence="3">MBL fold metallo-hydrolase</fullName>
    </submittedName>
</protein>
<dbReference type="PANTHER" id="PTHR42951">
    <property type="entry name" value="METALLO-BETA-LACTAMASE DOMAIN-CONTAINING"/>
    <property type="match status" value="1"/>
</dbReference>
<dbReference type="InterPro" id="IPR036866">
    <property type="entry name" value="RibonucZ/Hydroxyglut_hydro"/>
</dbReference>
<feature type="signal peptide" evidence="1">
    <location>
        <begin position="1"/>
        <end position="24"/>
    </location>
</feature>
<dbReference type="AlphaFoldDB" id="A0AAW9RF68"/>
<dbReference type="SUPFAM" id="SSF56281">
    <property type="entry name" value="Metallo-hydrolase/oxidoreductase"/>
    <property type="match status" value="1"/>
</dbReference>
<feature type="domain" description="Metallo-beta-lactamase" evidence="2">
    <location>
        <begin position="295"/>
        <end position="462"/>
    </location>
</feature>
<dbReference type="Proteomes" id="UP001359886">
    <property type="component" value="Unassembled WGS sequence"/>
</dbReference>
<evidence type="ECO:0000313" key="4">
    <source>
        <dbReference type="Proteomes" id="UP001359886"/>
    </source>
</evidence>
<dbReference type="PANTHER" id="PTHR42951:SF20">
    <property type="entry name" value="BETA LACTAMASE"/>
    <property type="match status" value="1"/>
</dbReference>
<gene>
    <name evidence="3" type="ORF">V3330_03670</name>
</gene>
<keyword evidence="1" id="KW-0732">Signal</keyword>
<dbReference type="Gene3D" id="3.60.15.10">
    <property type="entry name" value="Ribonuclease Z/Hydroxyacylglutathione hydrolase-like"/>
    <property type="match status" value="1"/>
</dbReference>
<accession>A0AAW9RF68</accession>
<evidence type="ECO:0000313" key="3">
    <source>
        <dbReference type="EMBL" id="MEJ8566718.1"/>
    </source>
</evidence>
<reference evidence="3 4" key="1">
    <citation type="submission" date="2024-02" db="EMBL/GenBank/DDBJ databases">
        <title>A novel Wenzhouxiangellaceae bacterium, isolated from coastal sediments.</title>
        <authorList>
            <person name="Du Z.-J."/>
            <person name="Ye Y.-Q."/>
            <person name="Zhang X.-Y."/>
        </authorList>
    </citation>
    <scope>NUCLEOTIDE SEQUENCE [LARGE SCALE GENOMIC DNA]</scope>
    <source>
        <strain evidence="3 4">CH-27</strain>
    </source>
</reference>
<name>A0AAW9RF68_9GAMM</name>
<sequence>MNTNRFSAVLGIALLGVALSSLHAGESLPLQSVNRANEVIDAALEAHGGATRLAELNSLVQESRFITHATDQSRKPEPPWDRGAQQNFNAIDFERGVFVTRGTGTGGGFEFDFGTIIEGDTAWQIDYRAGTAAPIAEPDFNTASGPFIRVTPALLMKQLQARRQLSHWLGETDIGGRPHDIVTLVMEVGPGLSLYFDRETHMLTRMERVFPPFGQVEYRFGDYEVIDGIAFNRSFRLLVNGDSNIDSTITATEVNADVGSHTRVAQDLQRIPAVTPDDFNLQEIDEGVFLVGGTGTYGLFVEMADHVVAIGGTQGAAQRMAEVRKHVADKPVRYGVLTHHHSDHVPGAADYASEGATIITFREHEQVVRNVLDGAEARLEFVDERMTLTDGSRRVELYDIGPTPHAEHILIAYLPDEGIVFQADHLQQPRTGPLPPAVAATEAFAAALARLDLDYERIVNAHSPRISTADDLQSVLDRQPRKVAGAP</sequence>
<dbReference type="InterPro" id="IPR001279">
    <property type="entry name" value="Metallo-B-lactamas"/>
</dbReference>
<proteinExistence type="predicted"/>
<feature type="chain" id="PRO_5043645473" evidence="1">
    <location>
        <begin position="25"/>
        <end position="487"/>
    </location>
</feature>
<evidence type="ECO:0000259" key="2">
    <source>
        <dbReference type="SMART" id="SM00849"/>
    </source>
</evidence>